<dbReference type="RefSeq" id="WP_246902197.1">
    <property type="nucleotide sequence ID" value="NZ_JALJRB010000001.1"/>
</dbReference>
<dbReference type="PANTHER" id="PTHR30544">
    <property type="entry name" value="23S RRNA METHYLTRANSFERASE"/>
    <property type="match status" value="1"/>
</dbReference>
<keyword evidence="12" id="KW-0411">Iron-sulfur</keyword>
<organism evidence="15 16">
    <name type="scientific">Desulfatitalea alkaliphila</name>
    <dbReference type="NCBI Taxonomy" id="2929485"/>
    <lineage>
        <taxon>Bacteria</taxon>
        <taxon>Pseudomonadati</taxon>
        <taxon>Thermodesulfobacteriota</taxon>
        <taxon>Desulfobacteria</taxon>
        <taxon>Desulfobacterales</taxon>
        <taxon>Desulfosarcinaceae</taxon>
        <taxon>Desulfatitalea</taxon>
    </lineage>
</organism>
<evidence type="ECO:0000256" key="4">
    <source>
        <dbReference type="ARBA" id="ARBA00022485"/>
    </source>
</evidence>
<dbReference type="GO" id="GO:0070475">
    <property type="term" value="P:rRNA base methylation"/>
    <property type="evidence" value="ECO:0007669"/>
    <property type="project" value="InterPro"/>
</dbReference>
<evidence type="ECO:0000256" key="2">
    <source>
        <dbReference type="ARBA" id="ARBA00004496"/>
    </source>
</evidence>
<dbReference type="InterPro" id="IPR027492">
    <property type="entry name" value="RNA_MTrfase_RlmN"/>
</dbReference>
<dbReference type="Proteomes" id="UP001165427">
    <property type="component" value="Unassembled WGS sequence"/>
</dbReference>
<keyword evidence="9" id="KW-0949">S-adenosyl-L-methionine</keyword>
<dbReference type="GO" id="GO:0005737">
    <property type="term" value="C:cytoplasm"/>
    <property type="evidence" value="ECO:0007669"/>
    <property type="project" value="UniProtKB-SubCell"/>
</dbReference>
<evidence type="ECO:0000313" key="16">
    <source>
        <dbReference type="Proteomes" id="UP001165427"/>
    </source>
</evidence>
<evidence type="ECO:0000256" key="6">
    <source>
        <dbReference type="ARBA" id="ARBA00022552"/>
    </source>
</evidence>
<dbReference type="EC" id="2.1.1.192" evidence="15"/>
<dbReference type="Gene3D" id="3.20.20.70">
    <property type="entry name" value="Aldolase class I"/>
    <property type="match status" value="1"/>
</dbReference>
<reference evidence="15" key="1">
    <citation type="submission" date="2022-04" db="EMBL/GenBank/DDBJ databases">
        <title>Desulfatitalea alkaliphila sp. nov., a novel anaerobic sulfate-reducing bacterium isolated from terrestrial mud volcano, Taman Peninsula, Russia.</title>
        <authorList>
            <person name="Khomyakova M.A."/>
            <person name="Merkel A.Y."/>
            <person name="Slobodkin A.I."/>
        </authorList>
    </citation>
    <scope>NUCLEOTIDE SEQUENCE</scope>
    <source>
        <strain evidence="15">M08but</strain>
    </source>
</reference>
<dbReference type="EMBL" id="JALJRB010000001">
    <property type="protein sequence ID" value="MCJ8499103.1"/>
    <property type="molecule type" value="Genomic_DNA"/>
</dbReference>
<comment type="subcellular location">
    <subcellularLocation>
        <location evidence="2">Cytoplasm</location>
    </subcellularLocation>
</comment>
<proteinExistence type="inferred from homology"/>
<keyword evidence="4" id="KW-0004">4Fe-4S</keyword>
<keyword evidence="5" id="KW-0963">Cytoplasm</keyword>
<evidence type="ECO:0000256" key="12">
    <source>
        <dbReference type="ARBA" id="ARBA00023014"/>
    </source>
</evidence>
<dbReference type="InterPro" id="IPR007197">
    <property type="entry name" value="rSAM"/>
</dbReference>
<keyword evidence="8 15" id="KW-0808">Transferase</keyword>
<dbReference type="GO" id="GO:0046872">
    <property type="term" value="F:metal ion binding"/>
    <property type="evidence" value="ECO:0007669"/>
    <property type="project" value="UniProtKB-KW"/>
</dbReference>
<evidence type="ECO:0000256" key="9">
    <source>
        <dbReference type="ARBA" id="ARBA00022691"/>
    </source>
</evidence>
<evidence type="ECO:0000256" key="1">
    <source>
        <dbReference type="ARBA" id="ARBA00001966"/>
    </source>
</evidence>
<evidence type="ECO:0000259" key="14">
    <source>
        <dbReference type="PROSITE" id="PS51918"/>
    </source>
</evidence>
<keyword evidence="16" id="KW-1185">Reference proteome</keyword>
<feature type="domain" description="Radical SAM core" evidence="14">
    <location>
        <begin position="97"/>
        <end position="328"/>
    </location>
</feature>
<dbReference type="Pfam" id="PF04055">
    <property type="entry name" value="Radical_SAM"/>
    <property type="match status" value="1"/>
</dbReference>
<comment type="similarity">
    <text evidence="3">Belongs to the radical SAM superfamily. RlmN family.</text>
</comment>
<keyword evidence="6" id="KW-0698">rRNA processing</keyword>
<dbReference type="SFLD" id="SFLDF00275">
    <property type="entry name" value="adenosine_C2_methyltransferase"/>
    <property type="match status" value="1"/>
</dbReference>
<evidence type="ECO:0000256" key="10">
    <source>
        <dbReference type="ARBA" id="ARBA00022723"/>
    </source>
</evidence>
<dbReference type="InterPro" id="IPR013785">
    <property type="entry name" value="Aldolase_TIM"/>
</dbReference>
<evidence type="ECO:0000256" key="13">
    <source>
        <dbReference type="ARBA" id="ARBA00023157"/>
    </source>
</evidence>
<protein>
    <submittedName>
        <fullName evidence="15">23S rRNA (Adenine(2503)-C(2))-methyltransferase RlmN</fullName>
        <ecNumber evidence="15">2.1.1.192</ecNumber>
    </submittedName>
</protein>
<comment type="caution">
    <text evidence="15">The sequence shown here is derived from an EMBL/GenBank/DDBJ whole genome shotgun (WGS) entry which is preliminary data.</text>
</comment>
<evidence type="ECO:0000256" key="3">
    <source>
        <dbReference type="ARBA" id="ARBA00007544"/>
    </source>
</evidence>
<dbReference type="GO" id="GO:0008173">
    <property type="term" value="F:RNA methyltransferase activity"/>
    <property type="evidence" value="ECO:0007669"/>
    <property type="project" value="InterPro"/>
</dbReference>
<keyword evidence="13" id="KW-1015">Disulfide bond</keyword>
<dbReference type="NCBIfam" id="TIGR00048">
    <property type="entry name" value="rRNA_mod_RlmN"/>
    <property type="match status" value="1"/>
</dbReference>
<evidence type="ECO:0000256" key="11">
    <source>
        <dbReference type="ARBA" id="ARBA00023004"/>
    </source>
</evidence>
<keyword evidence="7 15" id="KW-0489">Methyltransferase</keyword>
<evidence type="ECO:0000256" key="8">
    <source>
        <dbReference type="ARBA" id="ARBA00022679"/>
    </source>
</evidence>
<keyword evidence="11" id="KW-0408">Iron</keyword>
<dbReference type="InterPro" id="IPR058240">
    <property type="entry name" value="rSAM_sf"/>
</dbReference>
<evidence type="ECO:0000313" key="15">
    <source>
        <dbReference type="EMBL" id="MCJ8499103.1"/>
    </source>
</evidence>
<dbReference type="SUPFAM" id="SSF102114">
    <property type="entry name" value="Radical SAM enzymes"/>
    <property type="match status" value="1"/>
</dbReference>
<comment type="cofactor">
    <cofactor evidence="1">
        <name>[4Fe-4S] cluster</name>
        <dbReference type="ChEBI" id="CHEBI:49883"/>
    </cofactor>
</comment>
<accession>A0AA41R4E9</accession>
<dbReference type="SFLD" id="SFLDS00029">
    <property type="entry name" value="Radical_SAM"/>
    <property type="match status" value="1"/>
</dbReference>
<dbReference type="InterPro" id="IPR040072">
    <property type="entry name" value="Methyltransferase_A"/>
</dbReference>
<gene>
    <name evidence="15" type="primary">rlmN</name>
    <name evidence="15" type="ORF">MRX98_00840</name>
</gene>
<keyword evidence="10" id="KW-0479">Metal-binding</keyword>
<evidence type="ECO:0000256" key="5">
    <source>
        <dbReference type="ARBA" id="ARBA00022490"/>
    </source>
</evidence>
<evidence type="ECO:0000256" key="7">
    <source>
        <dbReference type="ARBA" id="ARBA00022603"/>
    </source>
</evidence>
<dbReference type="PANTHER" id="PTHR30544:SF5">
    <property type="entry name" value="RADICAL SAM CORE DOMAIN-CONTAINING PROTEIN"/>
    <property type="match status" value="1"/>
</dbReference>
<dbReference type="GO" id="GO:0030488">
    <property type="term" value="P:tRNA methylation"/>
    <property type="evidence" value="ECO:0007669"/>
    <property type="project" value="InterPro"/>
</dbReference>
<sequence>MNPLALTYAETVALFRLRYGRGDHHAAAFYRGFHRLADNQWRDLPPFLAASRLAQAVADDLAPRPLVPVGQEVRDGVAKKVFALPDGLPVETVVIPMARHTTVCVSCQVGCRMGCRFCETGRMGFRRNLTPAEIVAQVHAVRTAPGPTVRNVVFMGMGEPLDNFDNVIQAIRVLSDQRGLNIALRRITVSTVGIVPGIARLAALGWPQLKLAVSLNAADDDLRSTLMPINRRYGLAALREALTTYPLARGNVLLVEYVLIRGVNDQEAHADRIAAFIEGLPVRLNLIPCNPGPHSSYDAPSAADVARFRQYLIDRRLFVRLRRSKGCDIQAACGQLGSALQTQ</sequence>
<dbReference type="CDD" id="cd01335">
    <property type="entry name" value="Radical_SAM"/>
    <property type="match status" value="1"/>
</dbReference>
<dbReference type="PROSITE" id="PS51918">
    <property type="entry name" value="RADICAL_SAM"/>
    <property type="match status" value="1"/>
</dbReference>
<dbReference type="AlphaFoldDB" id="A0AA41R4E9"/>
<dbReference type="InterPro" id="IPR004383">
    <property type="entry name" value="rRNA_lsu_MTrfase_RlmN/Cfr"/>
</dbReference>
<name>A0AA41R4E9_9BACT</name>
<dbReference type="GO" id="GO:0051539">
    <property type="term" value="F:4 iron, 4 sulfur cluster binding"/>
    <property type="evidence" value="ECO:0007669"/>
    <property type="project" value="UniProtKB-KW"/>
</dbReference>
<dbReference type="SFLD" id="SFLDG01062">
    <property type="entry name" value="methyltransferase_(Class_A)"/>
    <property type="match status" value="1"/>
</dbReference>